<keyword evidence="2" id="KW-0732">Signal</keyword>
<feature type="region of interest" description="Disordered" evidence="1">
    <location>
        <begin position="28"/>
        <end position="91"/>
    </location>
</feature>
<dbReference type="Proteomes" id="UP000315201">
    <property type="component" value="Chromosome"/>
</dbReference>
<feature type="signal peptide" evidence="2">
    <location>
        <begin position="1"/>
        <end position="19"/>
    </location>
</feature>
<dbReference type="InterPro" id="IPR022382">
    <property type="entry name" value="Mycoplasma_peptidase_DUF31"/>
</dbReference>
<gene>
    <name evidence="4" type="ORF">FIV53_01755</name>
</gene>
<sequence>MKLNKLLLLSLLSSPMALAASCQFGHSETTIGKPSAKPGTVNKTEPGKSNPDNPGDPTNPSNREGAPVVTDAPQDPPRDTHKENFKPAEADTDAYKKGTNWDKFNIDEKYYLDRLYRQFAENKEEIVAEINKTYGEDHVRRFDEKAKEQHMTSFFGSYLKNFSVPNSSNKLVLDPIKTILRTYHWEDVLGDRGLPREVPNQLYKNTLLQSYSIRIVNENQYLKESRSIPSTFAPFGTAWILDYKLDDTGTYPTKFYLATNLHVAELLIKSTPDDSPYQNVLSDAQMKTNADKAIEAQKAVDAVFEPTKEANLKYRALLGKYNMDDIQFEKKYKDSRDSLPQELIEAYETVKPLLADWEQKELAARAAKSVITGVTKRIDLIHYNPDTPIANQFNDATDRLPFADVFRFAPKQVKLVYAGSNFLNSSPRDYLASDSPYFTWEEMADFAVLEFDFASESTNPDYSYNYYDTSTGSLMKATLPNVSTFASYITSGFADPTVGLNSKPANFDLLEKYDEFQNQKLTANGIEVPKLKYNFIALGFPNAKDDIDLIKQIPYDEGRKISLGYTSTLWVNKPFKPRKDVIDASFLGYGLSPNVALRTFPDKPGLTDILLASPLIDENNTKGFSVSHLLETGSPYQGKHFINYGLGYVLQSWEPGKGASGSSVRDVDNNIIGINYAAADGSLLSNISITQALRSVGYNYNGLYGDYNLEQYDLIYGGGKNQRTSYRQALQKIYGDNYKTKLFPQGTATIPEEYRFKES</sequence>
<dbReference type="RefSeq" id="WP_208664599.1">
    <property type="nucleotide sequence ID" value="NZ_CP041147.1"/>
</dbReference>
<dbReference type="PROSITE" id="PS51257">
    <property type="entry name" value="PROKAR_LIPOPROTEIN"/>
    <property type="match status" value="1"/>
</dbReference>
<evidence type="ECO:0000313" key="4">
    <source>
        <dbReference type="EMBL" id="QDF65020.1"/>
    </source>
</evidence>
<protein>
    <recommendedName>
        <fullName evidence="3">DUF31 domain-containing protein</fullName>
    </recommendedName>
</protein>
<dbReference type="Pfam" id="PF01732">
    <property type="entry name" value="Mycop_pep_DUF31"/>
    <property type="match status" value="1"/>
</dbReference>
<feature type="compositionally biased region" description="Basic and acidic residues" evidence="1">
    <location>
        <begin position="76"/>
        <end position="91"/>
    </location>
</feature>
<feature type="domain" description="DUF31" evidence="3">
    <location>
        <begin position="200"/>
        <end position="677"/>
    </location>
</feature>
<dbReference type="NCBIfam" id="NF045841">
    <property type="entry name" value="Ig_SerProt_MIP"/>
    <property type="match status" value="1"/>
</dbReference>
<accession>A0A4Y6I6T6</accession>
<organism evidence="4 5">
    <name type="scientific">Mycoplasma nasistruthionis</name>
    <dbReference type="NCBI Taxonomy" id="353852"/>
    <lineage>
        <taxon>Bacteria</taxon>
        <taxon>Bacillati</taxon>
        <taxon>Mycoplasmatota</taxon>
        <taxon>Mollicutes</taxon>
        <taxon>Mycoplasmataceae</taxon>
        <taxon>Mycoplasma</taxon>
    </lineage>
</organism>
<proteinExistence type="predicted"/>
<reference evidence="4 5" key="1">
    <citation type="submission" date="2019-06" db="EMBL/GenBank/DDBJ databases">
        <title>Mycoplasma nasistruthionis sp. nov. str Ms03.</title>
        <authorList>
            <person name="Botes A."/>
        </authorList>
    </citation>
    <scope>NUCLEOTIDE SEQUENCE [LARGE SCALE GENOMIC DNA]</scope>
    <source>
        <strain evidence="4 5">Ms03</strain>
    </source>
</reference>
<keyword evidence="5" id="KW-1185">Reference proteome</keyword>
<evidence type="ECO:0000313" key="5">
    <source>
        <dbReference type="Proteomes" id="UP000315201"/>
    </source>
</evidence>
<dbReference type="NCBIfam" id="NF045842">
    <property type="entry name" value="MIP_near_MIB"/>
    <property type="match status" value="1"/>
</dbReference>
<dbReference type="EMBL" id="CP041147">
    <property type="protein sequence ID" value="QDF65020.1"/>
    <property type="molecule type" value="Genomic_DNA"/>
</dbReference>
<name>A0A4Y6I6T6_9MOLU</name>
<evidence type="ECO:0000256" key="2">
    <source>
        <dbReference type="SAM" id="SignalP"/>
    </source>
</evidence>
<evidence type="ECO:0000259" key="3">
    <source>
        <dbReference type="Pfam" id="PF01732"/>
    </source>
</evidence>
<evidence type="ECO:0000256" key="1">
    <source>
        <dbReference type="SAM" id="MobiDB-lite"/>
    </source>
</evidence>
<feature type="compositionally biased region" description="Polar residues" evidence="1">
    <location>
        <begin position="50"/>
        <end position="62"/>
    </location>
</feature>
<dbReference type="AlphaFoldDB" id="A0A4Y6I6T6"/>
<feature type="chain" id="PRO_5021458434" description="DUF31 domain-containing protein" evidence="2">
    <location>
        <begin position="20"/>
        <end position="759"/>
    </location>
</feature>